<dbReference type="EMBL" id="VTWU01000002">
    <property type="protein sequence ID" value="KAA9338213.1"/>
    <property type="molecule type" value="Genomic_DNA"/>
</dbReference>
<protein>
    <submittedName>
        <fullName evidence="1">YdeI/OmpD-associated family protein</fullName>
    </submittedName>
</protein>
<dbReference type="RefSeq" id="WP_151077738.1">
    <property type="nucleotide sequence ID" value="NZ_CP047647.1"/>
</dbReference>
<keyword evidence="2" id="KW-1185">Reference proteome</keyword>
<dbReference type="Pfam" id="PF13376">
    <property type="entry name" value="OmdA"/>
    <property type="match status" value="1"/>
</dbReference>
<dbReference type="Proteomes" id="UP000326380">
    <property type="component" value="Unassembled WGS sequence"/>
</dbReference>
<comment type="caution">
    <text evidence="1">The sequence shown here is derived from an EMBL/GenBank/DDBJ whole genome shotgun (WGS) entry which is preliminary data.</text>
</comment>
<reference evidence="1 2" key="1">
    <citation type="submission" date="2019-09" db="EMBL/GenBank/DDBJ databases">
        <title>Genome sequence of Hymenobacter sp. M3.</title>
        <authorList>
            <person name="Srinivasan S."/>
        </authorList>
    </citation>
    <scope>NUCLEOTIDE SEQUENCE [LARGE SCALE GENOMIC DNA]</scope>
    <source>
        <strain evidence="1 2">M3</strain>
    </source>
</reference>
<evidence type="ECO:0000313" key="1">
    <source>
        <dbReference type="EMBL" id="KAA9338213.1"/>
    </source>
</evidence>
<dbReference type="AlphaFoldDB" id="A0A7L5A2G0"/>
<evidence type="ECO:0000313" key="2">
    <source>
        <dbReference type="Proteomes" id="UP000326380"/>
    </source>
</evidence>
<sequence length="160" mass="17782">MHRFEAPIDLIGINPFVWVPDDILLDLFAQAGTSKGPIPICGTVNGKAYTQTLVRYQGHWRLYINTAMLNHSPQRIGETIDLTIAFDPADRTIAPHPRLVQALADCPDAKRVFDGLAASRQKEIVRYIASLKTEESIARNVARAIDFLLGKGRFVGRDKA</sequence>
<dbReference type="SUPFAM" id="SSF141694">
    <property type="entry name" value="AF2212/PG0164-like"/>
    <property type="match status" value="1"/>
</dbReference>
<organism evidence="1 2">
    <name type="scientific">Hymenobacter busanensis</name>
    <dbReference type="NCBI Taxonomy" id="2607656"/>
    <lineage>
        <taxon>Bacteria</taxon>
        <taxon>Pseudomonadati</taxon>
        <taxon>Bacteroidota</taxon>
        <taxon>Cytophagia</taxon>
        <taxon>Cytophagales</taxon>
        <taxon>Hymenobacteraceae</taxon>
        <taxon>Hymenobacter</taxon>
    </lineage>
</organism>
<name>A0A7L5A2G0_9BACT</name>
<proteinExistence type="predicted"/>
<gene>
    <name evidence="1" type="ORF">F0P96_05035</name>
</gene>
<accession>A0A7L5A2G0</accession>